<name>A0A3E2TG37_9FIRM</name>
<dbReference type="AlphaFoldDB" id="A0A3E2TG37"/>
<organism evidence="9 10">
    <name type="scientific">Coprococcus catus</name>
    <dbReference type="NCBI Taxonomy" id="116085"/>
    <lineage>
        <taxon>Bacteria</taxon>
        <taxon>Bacillati</taxon>
        <taxon>Bacillota</taxon>
        <taxon>Clostridia</taxon>
        <taxon>Lachnospirales</taxon>
        <taxon>Lachnospiraceae</taxon>
        <taxon>Coprococcus</taxon>
    </lineage>
</organism>
<accession>A0A3E2TG37</accession>
<evidence type="ECO:0000313" key="10">
    <source>
        <dbReference type="Proteomes" id="UP000260773"/>
    </source>
</evidence>
<feature type="domain" description="Four-carbon acid sugar kinase nucleotide binding" evidence="8">
    <location>
        <begin position="258"/>
        <end position="422"/>
    </location>
</feature>
<evidence type="ECO:0000259" key="7">
    <source>
        <dbReference type="Pfam" id="PF07005"/>
    </source>
</evidence>
<gene>
    <name evidence="9" type="ORF">DW070_14560</name>
</gene>
<proteinExistence type="inferred from homology"/>
<dbReference type="Gene3D" id="3.40.980.20">
    <property type="entry name" value="Four-carbon acid sugar kinase, nucleotide binding domain"/>
    <property type="match status" value="1"/>
</dbReference>
<evidence type="ECO:0000313" key="9">
    <source>
        <dbReference type="EMBL" id="RGB74958.1"/>
    </source>
</evidence>
<dbReference type="EMBL" id="QVEP01000050">
    <property type="protein sequence ID" value="RGB74958.1"/>
    <property type="molecule type" value="Genomic_DNA"/>
</dbReference>
<evidence type="ECO:0000256" key="4">
    <source>
        <dbReference type="ARBA" id="ARBA00022777"/>
    </source>
</evidence>
<feature type="domain" description="Four-carbon acid sugar kinase N-terminal" evidence="7">
    <location>
        <begin position="4"/>
        <end position="236"/>
    </location>
</feature>
<dbReference type="InterPro" id="IPR042213">
    <property type="entry name" value="NBD_C_sf"/>
</dbReference>
<dbReference type="Pfam" id="PF07005">
    <property type="entry name" value="SBD_N"/>
    <property type="match status" value="1"/>
</dbReference>
<dbReference type="Pfam" id="PF17042">
    <property type="entry name" value="NBD_C"/>
    <property type="match status" value="1"/>
</dbReference>
<dbReference type="SUPFAM" id="SSF142764">
    <property type="entry name" value="YgbK-like"/>
    <property type="match status" value="1"/>
</dbReference>
<evidence type="ECO:0000256" key="5">
    <source>
        <dbReference type="ARBA" id="ARBA00022840"/>
    </source>
</evidence>
<sequence length="432" mass="48068">MVKLLILADDFTGALDTGVQFSGKGIRTQVVVSSHWVEPDSDCDVMVIDVETRHVPKEKAYEIVYDVCQQAVKYGIRCFYKKTDSALRGNVGSELQAAADAVLEKNIVFVPAFPAMRRITVDGVHYIDGIPVKESVFGQDPFEPVMYDRVDELLRATGYRGGVIGVSKTERKLQTAEEWKTQASEERRQKAAEAAKQQLFLYDAETDADLDEIAETVGKKRDIPILAGCAGFAAKLPELLKLPVKESGDVKLKENLVFLCGSVNPITKSQIVYGEKMGIPRIHLKPEEKLEISYWDQPEGLGKIRQLAKDGMQHIIIDSNDEEGHNDTMEYAAKKGYSIEDVRVRISETLGYLLKKLIDAGMEATYLITGGDTLIGFMKAIGVSELEPMNEIRPGCVLTSLNYQDKKHYVITKSGGFGQERLIEQLTRILAQ</sequence>
<comment type="similarity">
    <text evidence="1">Belongs to the four-carbon acid sugar kinase family.</text>
</comment>
<keyword evidence="4 9" id="KW-0418">Kinase</keyword>
<dbReference type="GO" id="GO:0005524">
    <property type="term" value="F:ATP binding"/>
    <property type="evidence" value="ECO:0007669"/>
    <property type="project" value="UniProtKB-KW"/>
</dbReference>
<keyword evidence="3" id="KW-0547">Nucleotide-binding</keyword>
<evidence type="ECO:0000256" key="2">
    <source>
        <dbReference type="ARBA" id="ARBA00022679"/>
    </source>
</evidence>
<dbReference type="Proteomes" id="UP000260773">
    <property type="component" value="Unassembled WGS sequence"/>
</dbReference>
<keyword evidence="2" id="KW-0808">Transferase</keyword>
<dbReference type="Gene3D" id="3.40.50.10840">
    <property type="entry name" value="Putative sugar-binding, N-terminal domain"/>
    <property type="match status" value="1"/>
</dbReference>
<protein>
    <submittedName>
        <fullName evidence="9">Four-carbon acid sugar kinase family protein</fullName>
    </submittedName>
</protein>
<comment type="caution">
    <text evidence="9">The sequence shown here is derived from an EMBL/GenBank/DDBJ whole genome shotgun (WGS) entry which is preliminary data.</text>
</comment>
<dbReference type="InterPro" id="IPR037051">
    <property type="entry name" value="4-carb_acid_sugar_kinase_N_sf"/>
</dbReference>
<evidence type="ECO:0000259" key="8">
    <source>
        <dbReference type="Pfam" id="PF17042"/>
    </source>
</evidence>
<dbReference type="GO" id="GO:0016301">
    <property type="term" value="F:kinase activity"/>
    <property type="evidence" value="ECO:0007669"/>
    <property type="project" value="UniProtKB-KW"/>
</dbReference>
<dbReference type="InterPro" id="IPR031475">
    <property type="entry name" value="NBD_C"/>
</dbReference>
<evidence type="ECO:0000256" key="1">
    <source>
        <dbReference type="ARBA" id="ARBA00005715"/>
    </source>
</evidence>
<keyword evidence="6" id="KW-0119">Carbohydrate metabolism</keyword>
<keyword evidence="5" id="KW-0067">ATP-binding</keyword>
<evidence type="ECO:0000256" key="6">
    <source>
        <dbReference type="ARBA" id="ARBA00023277"/>
    </source>
</evidence>
<reference evidence="9 10" key="1">
    <citation type="submission" date="2018-08" db="EMBL/GenBank/DDBJ databases">
        <title>A genome reference for cultivated species of the human gut microbiota.</title>
        <authorList>
            <person name="Zou Y."/>
            <person name="Xue W."/>
            <person name="Luo G."/>
        </authorList>
    </citation>
    <scope>NUCLEOTIDE SEQUENCE [LARGE SCALE GENOMIC DNA]</scope>
    <source>
        <strain evidence="9 10">AF45-17</strain>
    </source>
</reference>
<evidence type="ECO:0000256" key="3">
    <source>
        <dbReference type="ARBA" id="ARBA00022741"/>
    </source>
</evidence>
<dbReference type="InterPro" id="IPR010737">
    <property type="entry name" value="4-carb_acid_sugar_kinase_N"/>
</dbReference>